<dbReference type="EMBL" id="JBFTWV010000025">
    <property type="protein sequence ID" value="KAL2796636.1"/>
    <property type="molecule type" value="Genomic_DNA"/>
</dbReference>
<keyword evidence="3" id="KW-1185">Reference proteome</keyword>
<organism evidence="2 3">
    <name type="scientific">Aspergillus keveii</name>
    <dbReference type="NCBI Taxonomy" id="714993"/>
    <lineage>
        <taxon>Eukaryota</taxon>
        <taxon>Fungi</taxon>
        <taxon>Dikarya</taxon>
        <taxon>Ascomycota</taxon>
        <taxon>Pezizomycotina</taxon>
        <taxon>Eurotiomycetes</taxon>
        <taxon>Eurotiomycetidae</taxon>
        <taxon>Eurotiales</taxon>
        <taxon>Aspergillaceae</taxon>
        <taxon>Aspergillus</taxon>
        <taxon>Aspergillus subgen. Nidulantes</taxon>
    </lineage>
</organism>
<dbReference type="Pfam" id="PF24864">
    <property type="entry name" value="DUF7730"/>
    <property type="match status" value="1"/>
</dbReference>
<comment type="caution">
    <text evidence="2">The sequence shown here is derived from an EMBL/GenBank/DDBJ whole genome shotgun (WGS) entry which is preliminary data.</text>
</comment>
<dbReference type="InterPro" id="IPR056632">
    <property type="entry name" value="DUF7730"/>
</dbReference>
<feature type="domain" description="DUF7730" evidence="1">
    <location>
        <begin position="51"/>
        <end position="202"/>
    </location>
</feature>
<evidence type="ECO:0000259" key="1">
    <source>
        <dbReference type="Pfam" id="PF24864"/>
    </source>
</evidence>
<dbReference type="PANTHER" id="PTHR38790">
    <property type="entry name" value="2EXR DOMAIN-CONTAINING PROTEIN-RELATED"/>
    <property type="match status" value="1"/>
</dbReference>
<name>A0ABR4GCF0_9EURO</name>
<evidence type="ECO:0000313" key="3">
    <source>
        <dbReference type="Proteomes" id="UP001610563"/>
    </source>
</evidence>
<evidence type="ECO:0000313" key="2">
    <source>
        <dbReference type="EMBL" id="KAL2796636.1"/>
    </source>
</evidence>
<accession>A0ABR4GCF0</accession>
<dbReference type="Proteomes" id="UP001610563">
    <property type="component" value="Unassembled WGS sequence"/>
</dbReference>
<sequence length="359" mass="41053">MTRHGCGPRRKRQRQQSPLAMAIGYLAAAANLLWRPVQYAGAMSGVYNLIPQKQSRFLTLPPEIRLLIYEYALGYRTIHIERGEDLGWHYFVCRGEKGTHSELAVGEVWARHRGHERHLNGNVPGKSWKTAIPACQFAYRSSCGAMVRNCNSTRWFIKARSEEDSRELLLHLDLLAVNKEIHREAADLMYRTTIFAFHDVDAFREFAATDGELARRVQNLVLYIEPWGRRMHLWNKWLREQTDSDYDDSEMLSAFYNVQKLQIVLGGSKPLDEQWLWTVYGLLALSKLGVQDISVNVCLCSGNPDGAERFGRALEGTLLRPWDGEAERELRELEAEYASSPVAMVNSFMVEGSRCIFPG</sequence>
<reference evidence="2 3" key="1">
    <citation type="submission" date="2024-07" db="EMBL/GenBank/DDBJ databases">
        <title>Section-level genome sequencing and comparative genomics of Aspergillus sections Usti and Cavernicolus.</title>
        <authorList>
            <consortium name="Lawrence Berkeley National Laboratory"/>
            <person name="Nybo J.L."/>
            <person name="Vesth T.C."/>
            <person name="Theobald S."/>
            <person name="Frisvad J.C."/>
            <person name="Larsen T.O."/>
            <person name="Kjaerboelling I."/>
            <person name="Rothschild-Mancinelli K."/>
            <person name="Lyhne E.K."/>
            <person name="Kogle M.E."/>
            <person name="Barry K."/>
            <person name="Clum A."/>
            <person name="Na H."/>
            <person name="Ledsgaard L."/>
            <person name="Lin J."/>
            <person name="Lipzen A."/>
            <person name="Kuo A."/>
            <person name="Riley R."/>
            <person name="Mondo S."/>
            <person name="Labutti K."/>
            <person name="Haridas S."/>
            <person name="Pangalinan J."/>
            <person name="Salamov A.A."/>
            <person name="Simmons B.A."/>
            <person name="Magnuson J.K."/>
            <person name="Chen J."/>
            <person name="Drula E."/>
            <person name="Henrissat B."/>
            <person name="Wiebenga A."/>
            <person name="Lubbers R.J."/>
            <person name="Gomes A.C."/>
            <person name="Makela M.R."/>
            <person name="Stajich J."/>
            <person name="Grigoriev I.V."/>
            <person name="Mortensen U.H."/>
            <person name="De Vries R.P."/>
            <person name="Baker S.E."/>
            <person name="Andersen M.R."/>
        </authorList>
    </citation>
    <scope>NUCLEOTIDE SEQUENCE [LARGE SCALE GENOMIC DNA]</scope>
    <source>
        <strain evidence="2 3">CBS 209.92</strain>
    </source>
</reference>
<proteinExistence type="predicted"/>
<protein>
    <recommendedName>
        <fullName evidence="1">DUF7730 domain-containing protein</fullName>
    </recommendedName>
</protein>
<gene>
    <name evidence="2" type="ORF">BJX66DRAFT_133835</name>
</gene>